<dbReference type="InterPro" id="IPR036396">
    <property type="entry name" value="Cyt_P450_sf"/>
</dbReference>
<dbReference type="PANTHER" id="PTHR46696">
    <property type="entry name" value="P450, PUTATIVE (EUROFUNG)-RELATED"/>
    <property type="match status" value="1"/>
</dbReference>
<keyword evidence="2 7" id="KW-0349">Heme</keyword>
<evidence type="ECO:0000256" key="7">
    <source>
        <dbReference type="RuleBase" id="RU000461"/>
    </source>
</evidence>
<keyword evidence="5 7" id="KW-0408">Iron</keyword>
<evidence type="ECO:0000313" key="9">
    <source>
        <dbReference type="Proteomes" id="UP000263377"/>
    </source>
</evidence>
<dbReference type="PROSITE" id="PS00086">
    <property type="entry name" value="CYTOCHROME_P450"/>
    <property type="match status" value="1"/>
</dbReference>
<dbReference type="FunFam" id="1.10.630.10:FF:000018">
    <property type="entry name" value="Cytochrome P450 monooxygenase"/>
    <property type="match status" value="1"/>
</dbReference>
<dbReference type="InterPro" id="IPR002397">
    <property type="entry name" value="Cyt_P450_B"/>
</dbReference>
<keyword evidence="9" id="KW-1185">Reference proteome</keyword>
<dbReference type="GO" id="GO:0020037">
    <property type="term" value="F:heme binding"/>
    <property type="evidence" value="ECO:0007669"/>
    <property type="project" value="InterPro"/>
</dbReference>
<evidence type="ECO:0000256" key="2">
    <source>
        <dbReference type="ARBA" id="ARBA00022617"/>
    </source>
</evidence>
<evidence type="ECO:0000256" key="3">
    <source>
        <dbReference type="ARBA" id="ARBA00022723"/>
    </source>
</evidence>
<evidence type="ECO:0000256" key="6">
    <source>
        <dbReference type="ARBA" id="ARBA00023033"/>
    </source>
</evidence>
<keyword evidence="3 7" id="KW-0479">Metal-binding</keyword>
<dbReference type="PRINTS" id="PR00385">
    <property type="entry name" value="P450"/>
</dbReference>
<dbReference type="Proteomes" id="UP000263377">
    <property type="component" value="Unassembled WGS sequence"/>
</dbReference>
<organism evidence="8 9">
    <name type="scientific">Kitasatospora xanthocidica</name>
    <dbReference type="NCBI Taxonomy" id="83382"/>
    <lineage>
        <taxon>Bacteria</taxon>
        <taxon>Bacillati</taxon>
        <taxon>Actinomycetota</taxon>
        <taxon>Actinomycetes</taxon>
        <taxon>Kitasatosporales</taxon>
        <taxon>Streptomycetaceae</taxon>
        <taxon>Kitasatospora</taxon>
    </lineage>
</organism>
<evidence type="ECO:0000256" key="5">
    <source>
        <dbReference type="ARBA" id="ARBA00023004"/>
    </source>
</evidence>
<protein>
    <submittedName>
        <fullName evidence="8">Cytochrome P450</fullName>
    </submittedName>
</protein>
<evidence type="ECO:0000256" key="4">
    <source>
        <dbReference type="ARBA" id="ARBA00023002"/>
    </source>
</evidence>
<evidence type="ECO:0000256" key="1">
    <source>
        <dbReference type="ARBA" id="ARBA00010617"/>
    </source>
</evidence>
<dbReference type="CDD" id="cd20625">
    <property type="entry name" value="CYP164-like"/>
    <property type="match status" value="1"/>
</dbReference>
<dbReference type="RefSeq" id="WP_117486392.1">
    <property type="nucleotide sequence ID" value="NZ_QVIG01000001.1"/>
</dbReference>
<comment type="caution">
    <text evidence="8">The sequence shown here is derived from an EMBL/GenBank/DDBJ whole genome shotgun (WGS) entry which is preliminary data.</text>
</comment>
<name>A0A372ZQ70_9ACTN</name>
<dbReference type="AlphaFoldDB" id="A0A372ZQ70"/>
<evidence type="ECO:0000313" key="8">
    <source>
        <dbReference type="EMBL" id="RGD57632.1"/>
    </source>
</evidence>
<keyword evidence="4 7" id="KW-0560">Oxidoreductase</keyword>
<accession>A0A372ZQ70</accession>
<dbReference type="Gene3D" id="1.10.630.10">
    <property type="entry name" value="Cytochrome P450"/>
    <property type="match status" value="1"/>
</dbReference>
<dbReference type="SUPFAM" id="SSF48264">
    <property type="entry name" value="Cytochrome P450"/>
    <property type="match status" value="1"/>
</dbReference>
<reference evidence="8 9" key="1">
    <citation type="submission" date="2018-08" db="EMBL/GenBank/DDBJ databases">
        <title>Diversity &amp; Physiological Properties of Lignin-Decomposing Actinobacteria from Soil.</title>
        <authorList>
            <person name="Roh S.G."/>
            <person name="Kim S.B."/>
        </authorList>
    </citation>
    <scope>NUCLEOTIDE SEQUENCE [LARGE SCALE GENOMIC DNA]</scope>
    <source>
        <strain evidence="8 9">MMS17-GH009</strain>
    </source>
</reference>
<dbReference type="PRINTS" id="PR00359">
    <property type="entry name" value="BP450"/>
</dbReference>
<dbReference type="EMBL" id="QVIG01000001">
    <property type="protein sequence ID" value="RGD57632.1"/>
    <property type="molecule type" value="Genomic_DNA"/>
</dbReference>
<dbReference type="GO" id="GO:0004497">
    <property type="term" value="F:monooxygenase activity"/>
    <property type="evidence" value="ECO:0007669"/>
    <property type="project" value="UniProtKB-KW"/>
</dbReference>
<sequence length="416" mass="45872">MATTDTPGTSTGTGSAGTLYRRITDYANRADPYPLYAELREHGVARQDDGGYLVGTYDEVAALLHDPRISSDRRNRTDPDEAQVVPVAFIGRDDPEHERLRNLAMRPFGPPHAPGRVDAMHDEITAIAGELIDGLRGRDRIDLVEDFAYPLPVTVICRLLGVPREDEPRFHAWSETLIEGFDPTPGTDPAERQRVALQARTDMGLYLGELAESRRGRPSEDMLSAFVNDPGPDGGFTTPELMATAVLLLIAGHETTVNLVTNSVLTLLRHPEALQMMRERPELMPGMVEEVLRYEPPVQLLPQRTALTDVEVDGVTIPKGAPLVLVLAAGNRDPRRFRDPDRFDPTRKDNQHLGFGSGVHSCFGAPLARVEGQIALTALVRRLDDPRLLQDPPAYRRSPILRGPRHLPLAVSGITD</sequence>
<dbReference type="InterPro" id="IPR001128">
    <property type="entry name" value="Cyt_P450"/>
</dbReference>
<comment type="similarity">
    <text evidence="1 7">Belongs to the cytochrome P450 family.</text>
</comment>
<dbReference type="PANTHER" id="PTHR46696:SF1">
    <property type="entry name" value="CYTOCHROME P450 YJIB-RELATED"/>
    <property type="match status" value="1"/>
</dbReference>
<dbReference type="GO" id="GO:0016705">
    <property type="term" value="F:oxidoreductase activity, acting on paired donors, with incorporation or reduction of molecular oxygen"/>
    <property type="evidence" value="ECO:0007669"/>
    <property type="project" value="InterPro"/>
</dbReference>
<dbReference type="GO" id="GO:0005506">
    <property type="term" value="F:iron ion binding"/>
    <property type="evidence" value="ECO:0007669"/>
    <property type="project" value="InterPro"/>
</dbReference>
<proteinExistence type="inferred from homology"/>
<dbReference type="Pfam" id="PF00067">
    <property type="entry name" value="p450"/>
    <property type="match status" value="1"/>
</dbReference>
<gene>
    <name evidence="8" type="ORF">DR950_07375</name>
</gene>
<keyword evidence="6 7" id="KW-0503">Monooxygenase</keyword>
<dbReference type="InterPro" id="IPR017972">
    <property type="entry name" value="Cyt_P450_CS"/>
</dbReference>